<accession>A0AAD3SNG5</accession>
<feature type="compositionally biased region" description="Low complexity" evidence="1">
    <location>
        <begin position="248"/>
        <end position="257"/>
    </location>
</feature>
<dbReference type="Proteomes" id="UP001279734">
    <property type="component" value="Unassembled WGS sequence"/>
</dbReference>
<evidence type="ECO:0000256" key="1">
    <source>
        <dbReference type="SAM" id="MobiDB-lite"/>
    </source>
</evidence>
<feature type="compositionally biased region" description="Basic and acidic residues" evidence="1">
    <location>
        <begin position="192"/>
        <end position="203"/>
    </location>
</feature>
<evidence type="ECO:0000313" key="2">
    <source>
        <dbReference type="EMBL" id="GMH13566.1"/>
    </source>
</evidence>
<feature type="region of interest" description="Disordered" evidence="1">
    <location>
        <begin position="192"/>
        <end position="269"/>
    </location>
</feature>
<sequence>MDGKQQSDASELSVLESRETKSGYSEIRTDNVDAVAVGTDSEIRTVSVNGQARGFDAEVIPNGVSGEARGSDAKFITGSINDEARGSGSEVLPDSIIGEARNFDNEIGPDIVNDETNNEARGSDAEVLPDSIHGEARNFDNEIRTNSVNGETKGFDACKLISPLKDEESDLLKCAAAEDMVPSVEFGYGMSEEKAKSGTELRERKKSKYLSPPYVNLSKGTKGLSSAGEHENDNDEIPKIVGEREGSSHTSSCHGGSPPIVKSRSKRRQKKLLGTSVEAPGYLKEIKISSAELLMELRLAALDCLYPYENKQFDLAETFFTMFRNAIFYGSEVENKNRDGLDKKRKRNEATAPRVCSNSIASISDGNLDAHVQNCNMKKPDSKTRKKKERMTVVAGICEPRAKRRKKEVANWVPKGSEEAISTTDFNARAPGSLVEEQQAKSQAATERICGQKKGKRDERTARKRSKPKISSDTNGNMAKPISLEVCLQEIGPPSSASSMGLSADSAAGLQDIAKDGSKANLSLSPTHAFQPNPAVSKPRDNHVGEVPSLVDIRQNLEFMTSMLEKSGNDLSPELRAKLENEIQSLLKKVSTMVGSSSSS</sequence>
<protein>
    <submittedName>
        <fullName evidence="2">Uncharacterized protein</fullName>
    </submittedName>
</protein>
<feature type="compositionally biased region" description="Polar residues" evidence="1">
    <location>
        <begin position="1"/>
        <end position="10"/>
    </location>
</feature>
<feature type="region of interest" description="Disordered" evidence="1">
    <location>
        <begin position="429"/>
        <end position="478"/>
    </location>
</feature>
<dbReference type="InterPro" id="IPR052657">
    <property type="entry name" value="PDP_family_Arabidopsis"/>
</dbReference>
<dbReference type="PANTHER" id="PTHR10688">
    <property type="entry name" value="PWWP DOMAIN-CONTAINING PROTEIN"/>
    <property type="match status" value="1"/>
</dbReference>
<dbReference type="AlphaFoldDB" id="A0AAD3SNG5"/>
<dbReference type="EMBL" id="BSYO01000013">
    <property type="protein sequence ID" value="GMH13566.1"/>
    <property type="molecule type" value="Genomic_DNA"/>
</dbReference>
<keyword evidence="3" id="KW-1185">Reference proteome</keyword>
<feature type="compositionally biased region" description="Basic and acidic residues" evidence="1">
    <location>
        <begin position="16"/>
        <end position="26"/>
    </location>
</feature>
<reference evidence="2" key="1">
    <citation type="submission" date="2023-05" db="EMBL/GenBank/DDBJ databases">
        <title>Nepenthes gracilis genome sequencing.</title>
        <authorList>
            <person name="Fukushima K."/>
        </authorList>
    </citation>
    <scope>NUCLEOTIDE SEQUENCE</scope>
    <source>
        <strain evidence="2">SING2019-196</strain>
    </source>
</reference>
<feature type="compositionally biased region" description="Basic and acidic residues" evidence="1">
    <location>
        <begin position="228"/>
        <end position="247"/>
    </location>
</feature>
<feature type="region of interest" description="Disordered" evidence="1">
    <location>
        <begin position="103"/>
        <end position="123"/>
    </location>
</feature>
<dbReference type="PANTHER" id="PTHR10688:SF6">
    <property type="entry name" value="SERINE_THREONINE-KINASE ATM"/>
    <property type="match status" value="1"/>
</dbReference>
<organism evidence="2 3">
    <name type="scientific">Nepenthes gracilis</name>
    <name type="common">Slender pitcher plant</name>
    <dbReference type="NCBI Taxonomy" id="150966"/>
    <lineage>
        <taxon>Eukaryota</taxon>
        <taxon>Viridiplantae</taxon>
        <taxon>Streptophyta</taxon>
        <taxon>Embryophyta</taxon>
        <taxon>Tracheophyta</taxon>
        <taxon>Spermatophyta</taxon>
        <taxon>Magnoliopsida</taxon>
        <taxon>eudicotyledons</taxon>
        <taxon>Gunneridae</taxon>
        <taxon>Pentapetalae</taxon>
        <taxon>Caryophyllales</taxon>
        <taxon>Nepenthaceae</taxon>
        <taxon>Nepenthes</taxon>
    </lineage>
</organism>
<gene>
    <name evidence="2" type="ORF">Nepgr_015407</name>
</gene>
<evidence type="ECO:0000313" key="3">
    <source>
        <dbReference type="Proteomes" id="UP001279734"/>
    </source>
</evidence>
<name>A0AAD3SNG5_NEPGR</name>
<feature type="region of interest" description="Disordered" evidence="1">
    <location>
        <begin position="1"/>
        <end position="26"/>
    </location>
</feature>
<proteinExistence type="predicted"/>
<comment type="caution">
    <text evidence="2">The sequence shown here is derived from an EMBL/GenBank/DDBJ whole genome shotgun (WGS) entry which is preliminary data.</text>
</comment>